<dbReference type="Proteomes" id="UP000002945">
    <property type="component" value="Unassembled WGS sequence"/>
</dbReference>
<reference evidence="2 3" key="1">
    <citation type="journal article" date="2011" name="J. Bacteriol.">
        <title>Genome sequence of the algicidal bacterium Kordia algicida OT-1.</title>
        <authorList>
            <person name="Lee H.S."/>
            <person name="Kang S.G."/>
            <person name="Kwon K.K."/>
            <person name="Lee J.H."/>
            <person name="Kim S.J."/>
        </authorList>
    </citation>
    <scope>NUCLEOTIDE SEQUENCE [LARGE SCALE GENOMIC DNA]</scope>
    <source>
        <strain evidence="2 3">OT-1</strain>
    </source>
</reference>
<organism evidence="2 3">
    <name type="scientific">Kordia algicida OT-1</name>
    <dbReference type="NCBI Taxonomy" id="391587"/>
    <lineage>
        <taxon>Bacteria</taxon>
        <taxon>Pseudomonadati</taxon>
        <taxon>Bacteroidota</taxon>
        <taxon>Flavobacteriia</taxon>
        <taxon>Flavobacteriales</taxon>
        <taxon>Flavobacteriaceae</taxon>
        <taxon>Kordia</taxon>
    </lineage>
</organism>
<gene>
    <name evidence="2" type="ORF">KAOT1_18452</name>
</gene>
<accession>A9DNE5</accession>
<dbReference type="HOGENOM" id="CLU_2734776_0_0_10"/>
<keyword evidence="1" id="KW-0812">Transmembrane</keyword>
<proteinExistence type="predicted"/>
<sequence length="71" mass="8187">MKYKFPKKRLLIFFLVLVVLCWILFQDKIQTIGDNSVKVIESFSLVIGTSVAIAITVKIIMNSKKNKEKKK</sequence>
<protein>
    <submittedName>
        <fullName evidence="2">Uncharacterized protein</fullName>
    </submittedName>
</protein>
<evidence type="ECO:0000256" key="1">
    <source>
        <dbReference type="SAM" id="Phobius"/>
    </source>
</evidence>
<keyword evidence="3" id="KW-1185">Reference proteome</keyword>
<comment type="caution">
    <text evidence="2">The sequence shown here is derived from an EMBL/GenBank/DDBJ whole genome shotgun (WGS) entry which is preliminary data.</text>
</comment>
<dbReference type="AlphaFoldDB" id="A9DNE5"/>
<evidence type="ECO:0000313" key="3">
    <source>
        <dbReference type="Proteomes" id="UP000002945"/>
    </source>
</evidence>
<dbReference type="EMBL" id="ABIB01000002">
    <property type="protein sequence ID" value="EDP97171.1"/>
    <property type="molecule type" value="Genomic_DNA"/>
</dbReference>
<evidence type="ECO:0000313" key="2">
    <source>
        <dbReference type="EMBL" id="EDP97171.1"/>
    </source>
</evidence>
<keyword evidence="1" id="KW-0472">Membrane</keyword>
<keyword evidence="1" id="KW-1133">Transmembrane helix</keyword>
<name>A9DNE5_9FLAO</name>
<dbReference type="STRING" id="391587.KAOT1_18452"/>
<dbReference type="RefSeq" id="WP_007096222.1">
    <property type="nucleotide sequence ID" value="NZ_CP142125.1"/>
</dbReference>
<feature type="transmembrane region" description="Helical" evidence="1">
    <location>
        <begin position="42"/>
        <end position="61"/>
    </location>
</feature>